<keyword evidence="1" id="KW-0732">Signal</keyword>
<proteinExistence type="predicted"/>
<gene>
    <name evidence="3" type="ORF">ACFOWD_02380</name>
</gene>
<keyword evidence="4" id="KW-1185">Reference proteome</keyword>
<reference evidence="4" key="1">
    <citation type="journal article" date="2019" name="Int. J. Syst. Evol. Microbiol.">
        <title>The Global Catalogue of Microorganisms (GCM) 10K type strain sequencing project: providing services to taxonomists for standard genome sequencing and annotation.</title>
        <authorList>
            <consortium name="The Broad Institute Genomics Platform"/>
            <consortium name="The Broad Institute Genome Sequencing Center for Infectious Disease"/>
            <person name="Wu L."/>
            <person name="Ma J."/>
        </authorList>
    </citation>
    <scope>NUCLEOTIDE SEQUENCE [LARGE SCALE GENOMIC DNA]</scope>
    <source>
        <strain evidence="4">CECT 8655</strain>
    </source>
</reference>
<evidence type="ECO:0000256" key="1">
    <source>
        <dbReference type="SAM" id="SignalP"/>
    </source>
</evidence>
<feature type="chain" id="PRO_5045534673" evidence="1">
    <location>
        <begin position="21"/>
        <end position="467"/>
    </location>
</feature>
<dbReference type="PROSITE" id="PS51257">
    <property type="entry name" value="PROKAR_LIPOPROTEIN"/>
    <property type="match status" value="1"/>
</dbReference>
<dbReference type="RefSeq" id="WP_377407805.1">
    <property type="nucleotide sequence ID" value="NZ_JBHSCY010000001.1"/>
</dbReference>
<dbReference type="NCBIfam" id="NF038128">
    <property type="entry name" value="choice_anch_J"/>
    <property type="match status" value="1"/>
</dbReference>
<evidence type="ECO:0000259" key="2">
    <source>
        <dbReference type="Pfam" id="PF18942"/>
    </source>
</evidence>
<evidence type="ECO:0000313" key="4">
    <source>
        <dbReference type="Proteomes" id="UP001595826"/>
    </source>
</evidence>
<feature type="domain" description="DUF5689" evidence="2">
    <location>
        <begin position="53"/>
        <end position="282"/>
    </location>
</feature>
<dbReference type="Proteomes" id="UP001595826">
    <property type="component" value="Unassembled WGS sequence"/>
</dbReference>
<feature type="signal peptide" evidence="1">
    <location>
        <begin position="1"/>
        <end position="20"/>
    </location>
</feature>
<dbReference type="EMBL" id="JBHSCY010000001">
    <property type="protein sequence ID" value="MFC4267740.1"/>
    <property type="molecule type" value="Genomic_DNA"/>
</dbReference>
<organism evidence="3 4">
    <name type="scientific">Polaribacter marinivivus</name>
    <dbReference type="NCBI Taxonomy" id="1524260"/>
    <lineage>
        <taxon>Bacteria</taxon>
        <taxon>Pseudomonadati</taxon>
        <taxon>Bacteroidota</taxon>
        <taxon>Flavobacteriia</taxon>
        <taxon>Flavobacteriales</taxon>
        <taxon>Flavobacteriaceae</taxon>
    </lineage>
</organism>
<protein>
    <submittedName>
        <fullName evidence="3">DUF5689 domain-containing protein</fullName>
    </submittedName>
</protein>
<dbReference type="InterPro" id="IPR043744">
    <property type="entry name" value="DUF5689"/>
</dbReference>
<dbReference type="Pfam" id="PF18942">
    <property type="entry name" value="DUF5689"/>
    <property type="match status" value="1"/>
</dbReference>
<accession>A0ABV8R5J1</accession>
<evidence type="ECO:0000313" key="3">
    <source>
        <dbReference type="EMBL" id="MFC4267740.1"/>
    </source>
</evidence>
<sequence>MKTNKLIIFLLAIVTSISFTSCVEDGDFDVPNSIGAEENSALQALLNTSGYSEISITNLKGLFVNGQVTEITSDIYVKGYVSSSDRSGNFYKEFFIQDSPTSPTTAIKVVTEFIDSYNKFNFGREVYINLKGLYIGEVRSGDGVIAIGGDRNIDDEVENLSINQTESAVLRSINTEQITPLTVKLSQINDSHVGVFVKVENAHFPSSLAGKTYHDSNNRFDTQRTLESCDGFGFTNFILETSAFASFGFTPMPSGGGSISAVVSKTFNGSDLVLALNSVEDVDMNGPKCTPLDINDFSVVVEEDFDAGTDNTNLNFPGWVNVAETGSELWTEQLFSGNGYAEFSAFRTGDAVNVGWLVSPSVDLSAHSQVFVNFMLAQHHLDSSANTLEVLVSTDFDGSNVAAATWQAISANIPTQADSWYQFKDGGLIDLAAFSGTLYVAFKYTGSGTDTDLDGAYMIDDFRILAK</sequence>
<comment type="caution">
    <text evidence="3">The sequence shown here is derived from an EMBL/GenBank/DDBJ whole genome shotgun (WGS) entry which is preliminary data.</text>
</comment>
<name>A0ABV8R5J1_9FLAO</name>